<proteinExistence type="predicted"/>
<keyword evidence="2" id="KW-1185">Reference proteome</keyword>
<evidence type="ECO:0000313" key="2">
    <source>
        <dbReference type="Proteomes" id="UP000014387"/>
    </source>
</evidence>
<gene>
    <name evidence="1" type="ORF">HMPREF9238_00609</name>
</gene>
<evidence type="ECO:0000313" key="1">
    <source>
        <dbReference type="EMBL" id="EPD30854.1"/>
    </source>
</evidence>
<dbReference type="Proteomes" id="UP000014387">
    <property type="component" value="Unassembled WGS sequence"/>
</dbReference>
<dbReference type="EMBL" id="AGWN01000001">
    <property type="protein sequence ID" value="EPD30854.1"/>
    <property type="molecule type" value="Genomic_DNA"/>
</dbReference>
<comment type="caution">
    <text evidence="1">The sequence shown here is derived from an EMBL/GenBank/DDBJ whole genome shotgun (WGS) entry which is preliminary data.</text>
</comment>
<sequence length="74" mass="8200">MLWVDQEDQREAPRLVGWQLRIAHGAPEGRSAAKQKFGGRAIFKELTVSENLLFPVSPCQLMIAGQLSSSDVAY</sequence>
<organism evidence="1 2">
    <name type="scientific">Gleimia europaea ACS-120-V-Col10b</name>
    <dbReference type="NCBI Taxonomy" id="883069"/>
    <lineage>
        <taxon>Bacteria</taxon>
        <taxon>Bacillati</taxon>
        <taxon>Actinomycetota</taxon>
        <taxon>Actinomycetes</taxon>
        <taxon>Actinomycetales</taxon>
        <taxon>Actinomycetaceae</taxon>
        <taxon>Gleimia</taxon>
    </lineage>
</organism>
<name>A0A9W5REB1_9ACTO</name>
<dbReference type="AlphaFoldDB" id="A0A9W5REB1"/>
<reference evidence="1 2" key="1">
    <citation type="submission" date="2013-05" db="EMBL/GenBank/DDBJ databases">
        <title>The Genome Sequence of Actinomyces europaeus ACS-120-V-COL10B.</title>
        <authorList>
            <consortium name="The Broad Institute Genomics Platform"/>
            <person name="Earl A."/>
            <person name="Ward D."/>
            <person name="Feldgarden M."/>
            <person name="Gevers D."/>
            <person name="Saerens B."/>
            <person name="Vaneechoutte M."/>
            <person name="Walker B."/>
            <person name="Young S."/>
            <person name="Zeng Q."/>
            <person name="Gargeya S."/>
            <person name="Fitzgerald M."/>
            <person name="Haas B."/>
            <person name="Abouelleil A."/>
            <person name="Allen A.W."/>
            <person name="Alvarado L."/>
            <person name="Arachchi H.M."/>
            <person name="Berlin A.M."/>
            <person name="Chapman S.B."/>
            <person name="Gainer-Dewar J."/>
            <person name="Goldberg J."/>
            <person name="Griggs A."/>
            <person name="Gujja S."/>
            <person name="Hansen M."/>
            <person name="Howarth C."/>
            <person name="Imamovic A."/>
            <person name="Ireland A."/>
            <person name="Larimer J."/>
            <person name="McCowan C."/>
            <person name="Murphy C."/>
            <person name="Pearson M."/>
            <person name="Poon T.W."/>
            <person name="Priest M."/>
            <person name="Roberts A."/>
            <person name="Saif S."/>
            <person name="Shea T."/>
            <person name="Sisk P."/>
            <person name="Sykes S."/>
            <person name="Wortman J."/>
            <person name="Nusbaum C."/>
            <person name="Birren B."/>
        </authorList>
    </citation>
    <scope>NUCLEOTIDE SEQUENCE [LARGE SCALE GENOMIC DNA]</scope>
    <source>
        <strain evidence="1 2">ACS-120-V-Col10b</strain>
    </source>
</reference>
<accession>A0A9W5REB1</accession>
<protein>
    <submittedName>
        <fullName evidence="1">Uncharacterized protein</fullName>
    </submittedName>
</protein>